<sequence length="83" mass="8504">MGRSDGGVDGLDGADGSCPPGSPGFSGWSAGVPGDFAGAVSGRSADGSGRGVRYAHRPITVKRNRRTISMRFDPRGRRAVNGE</sequence>
<reference evidence="3" key="1">
    <citation type="journal article" date="2019" name="Int. J. Syst. Evol. Microbiol.">
        <title>The Global Catalogue of Microorganisms (GCM) 10K type strain sequencing project: providing services to taxonomists for standard genome sequencing and annotation.</title>
        <authorList>
            <consortium name="The Broad Institute Genomics Platform"/>
            <consortium name="The Broad Institute Genome Sequencing Center for Infectious Disease"/>
            <person name="Wu L."/>
            <person name="Ma J."/>
        </authorList>
    </citation>
    <scope>NUCLEOTIDE SEQUENCE [LARGE SCALE GENOMIC DNA]</scope>
    <source>
        <strain evidence="3">JCM 16702</strain>
    </source>
</reference>
<evidence type="ECO:0000313" key="3">
    <source>
        <dbReference type="Proteomes" id="UP001500683"/>
    </source>
</evidence>
<evidence type="ECO:0000256" key="1">
    <source>
        <dbReference type="SAM" id="MobiDB-lite"/>
    </source>
</evidence>
<dbReference type="EMBL" id="BAAAZG010000047">
    <property type="protein sequence ID" value="GAA4090957.1"/>
    <property type="molecule type" value="Genomic_DNA"/>
</dbReference>
<feature type="compositionally biased region" description="Low complexity" evidence="1">
    <location>
        <begin position="14"/>
        <end position="31"/>
    </location>
</feature>
<accession>A0ABP7WKW0</accession>
<name>A0ABP7WKW0_9ACTN</name>
<dbReference type="RefSeq" id="WP_344954288.1">
    <property type="nucleotide sequence ID" value="NZ_BAAAZG010000047.1"/>
</dbReference>
<dbReference type="Proteomes" id="UP001500683">
    <property type="component" value="Unassembled WGS sequence"/>
</dbReference>
<comment type="caution">
    <text evidence="2">The sequence shown here is derived from an EMBL/GenBank/DDBJ whole genome shotgun (WGS) entry which is preliminary data.</text>
</comment>
<proteinExistence type="predicted"/>
<keyword evidence="3" id="KW-1185">Reference proteome</keyword>
<organism evidence="2 3">
    <name type="scientific">Actinomadura miaoliensis</name>
    <dbReference type="NCBI Taxonomy" id="430685"/>
    <lineage>
        <taxon>Bacteria</taxon>
        <taxon>Bacillati</taxon>
        <taxon>Actinomycetota</taxon>
        <taxon>Actinomycetes</taxon>
        <taxon>Streptosporangiales</taxon>
        <taxon>Thermomonosporaceae</taxon>
        <taxon>Actinomadura</taxon>
    </lineage>
</organism>
<evidence type="ECO:0000313" key="2">
    <source>
        <dbReference type="EMBL" id="GAA4090957.1"/>
    </source>
</evidence>
<feature type="compositionally biased region" description="Gly residues" evidence="1">
    <location>
        <begin position="1"/>
        <end position="10"/>
    </location>
</feature>
<gene>
    <name evidence="2" type="ORF">GCM10022214_59800</name>
</gene>
<feature type="region of interest" description="Disordered" evidence="1">
    <location>
        <begin position="1"/>
        <end position="58"/>
    </location>
</feature>
<protein>
    <submittedName>
        <fullName evidence="2">Uncharacterized protein</fullName>
    </submittedName>
</protein>